<accession>A0A3N1PT32</accession>
<feature type="transmembrane region" description="Helical" evidence="1">
    <location>
        <begin position="32"/>
        <end position="50"/>
    </location>
</feature>
<proteinExistence type="predicted"/>
<evidence type="ECO:0000313" key="3">
    <source>
        <dbReference type="Proteomes" id="UP000268033"/>
    </source>
</evidence>
<gene>
    <name evidence="2" type="ORF">EDC28_102312</name>
</gene>
<dbReference type="AlphaFoldDB" id="A0A3N1PT32"/>
<name>A0A3N1PT32_9GAMM</name>
<evidence type="ECO:0000256" key="1">
    <source>
        <dbReference type="SAM" id="Phobius"/>
    </source>
</evidence>
<keyword evidence="1" id="KW-0472">Membrane</keyword>
<dbReference type="Proteomes" id="UP000268033">
    <property type="component" value="Unassembled WGS sequence"/>
</dbReference>
<keyword evidence="1" id="KW-0812">Transmembrane</keyword>
<comment type="caution">
    <text evidence="2">The sequence shown here is derived from an EMBL/GenBank/DDBJ whole genome shotgun (WGS) entry which is preliminary data.</text>
</comment>
<sequence>MQVFKYFLVLLMLMVLAVMTVGVLKVFGLPAFVGWIVFGAVLVIALRVLWQKRRQHP</sequence>
<dbReference type="EMBL" id="RJUL01000002">
    <property type="protein sequence ID" value="ROQ29937.1"/>
    <property type="molecule type" value="Genomic_DNA"/>
</dbReference>
<feature type="transmembrane region" description="Helical" evidence="1">
    <location>
        <begin position="7"/>
        <end position="26"/>
    </location>
</feature>
<keyword evidence="3" id="KW-1185">Reference proteome</keyword>
<dbReference type="RefSeq" id="WP_170164027.1">
    <property type="nucleotide sequence ID" value="NZ_JBLXEP010000005.1"/>
</dbReference>
<protein>
    <submittedName>
        <fullName evidence="2">Uncharacterized protein</fullName>
    </submittedName>
</protein>
<reference evidence="2 3" key="1">
    <citation type="submission" date="2018-11" db="EMBL/GenBank/DDBJ databases">
        <title>Genomic Encyclopedia of Type Strains, Phase IV (KMG-IV): sequencing the most valuable type-strain genomes for metagenomic binning, comparative biology and taxonomic classification.</title>
        <authorList>
            <person name="Goeker M."/>
        </authorList>
    </citation>
    <scope>NUCLEOTIDE SEQUENCE [LARGE SCALE GENOMIC DNA]</scope>
    <source>
        <strain evidence="2 3">DSM 21945</strain>
    </source>
</reference>
<organism evidence="2 3">
    <name type="scientific">Gallaecimonas pentaromativorans</name>
    <dbReference type="NCBI Taxonomy" id="584787"/>
    <lineage>
        <taxon>Bacteria</taxon>
        <taxon>Pseudomonadati</taxon>
        <taxon>Pseudomonadota</taxon>
        <taxon>Gammaproteobacteria</taxon>
        <taxon>Enterobacterales</taxon>
        <taxon>Gallaecimonadaceae</taxon>
        <taxon>Gallaecimonas</taxon>
    </lineage>
</organism>
<keyword evidence="1" id="KW-1133">Transmembrane helix</keyword>
<evidence type="ECO:0000313" key="2">
    <source>
        <dbReference type="EMBL" id="ROQ29937.1"/>
    </source>
</evidence>
<dbReference type="STRING" id="584787.GCA_001247655_03257"/>